<name>A0AAN6Z5D4_9PEZI</name>
<dbReference type="SUPFAM" id="SSF49870">
    <property type="entry name" value="Osmotin, thaumatin-like protein"/>
    <property type="match status" value="1"/>
</dbReference>
<dbReference type="RefSeq" id="XP_062648999.1">
    <property type="nucleotide sequence ID" value="XM_062789953.1"/>
</dbReference>
<reference evidence="1" key="2">
    <citation type="submission" date="2023-05" db="EMBL/GenBank/DDBJ databases">
        <authorList>
            <consortium name="Lawrence Berkeley National Laboratory"/>
            <person name="Steindorff A."/>
            <person name="Hensen N."/>
            <person name="Bonometti L."/>
            <person name="Westerberg I."/>
            <person name="Brannstrom I.O."/>
            <person name="Guillou S."/>
            <person name="Cros-Aarteil S."/>
            <person name="Calhoun S."/>
            <person name="Haridas S."/>
            <person name="Kuo A."/>
            <person name="Mondo S."/>
            <person name="Pangilinan J."/>
            <person name="Riley R."/>
            <person name="Labutti K."/>
            <person name="Andreopoulos B."/>
            <person name="Lipzen A."/>
            <person name="Chen C."/>
            <person name="Yanf M."/>
            <person name="Daum C."/>
            <person name="Ng V."/>
            <person name="Clum A."/>
            <person name="Ohm R."/>
            <person name="Martin F."/>
            <person name="Silar P."/>
            <person name="Natvig D."/>
            <person name="Lalanne C."/>
            <person name="Gautier V."/>
            <person name="Ament-Velasquez S.L."/>
            <person name="Kruys A."/>
            <person name="Hutchinson M.I."/>
            <person name="Powell A.J."/>
            <person name="Barry K."/>
            <person name="Miller A.N."/>
            <person name="Grigoriev I.V."/>
            <person name="Debuchy R."/>
            <person name="Gladieux P."/>
            <person name="Thoren M.H."/>
            <person name="Johannesson H."/>
        </authorList>
    </citation>
    <scope>NUCLEOTIDE SEQUENCE</scope>
    <source>
        <strain evidence="1">CBS 731.68</strain>
    </source>
</reference>
<sequence length="449" mass="47896">MKFVARSGRSDKHSLRFHLSMLCKKRSPRRRPCHKKLAPRLLLSLSLFTNGTSTTVIPTNTTANVTAEFASNLTPIRLIVANDCAESIWPGILTQNGAGPGTGGFELTPGASRLMFVSSNWAGRVWGRTNCSFSSDGSEFGTSNGLDGNATACLTGDCVGKLNCTLAGRAPATVAEFTLQGGSTDNQTFYDISLVDGYNLPMAIIYYPSPNTTWIPPNLTNCACIASAGYLSSSPYSSPTAPLDSASYLNTNSTYPMPFEPIQTNNTVQAWCPVALQVPATNPVAAGDNATIISNPDNGNPLTPHRAPFQPCLSPCAVTKNPADCCTGPYNSPDVCKPGLYSRSAKRVCPDAYSFAYDDRTSTFVVPYETAGAGWEVRFCPRGRSTDILRTFGEEVQAVGAGTGLSLEGWARVRSWAYIEQRETGWTGAGMVVRGSAWTAVVGLVVVMV</sequence>
<dbReference type="PROSITE" id="PS51367">
    <property type="entry name" value="THAUMATIN_2"/>
    <property type="match status" value="1"/>
</dbReference>
<feature type="non-terminal residue" evidence="1">
    <location>
        <position position="449"/>
    </location>
</feature>
<dbReference type="PANTHER" id="PTHR31048">
    <property type="entry name" value="OS03G0233200 PROTEIN"/>
    <property type="match status" value="1"/>
</dbReference>
<reference evidence="1" key="1">
    <citation type="journal article" date="2023" name="Mol. Phylogenet. Evol.">
        <title>Genome-scale phylogeny and comparative genomics of the fungal order Sordariales.</title>
        <authorList>
            <person name="Hensen N."/>
            <person name="Bonometti L."/>
            <person name="Westerberg I."/>
            <person name="Brannstrom I.O."/>
            <person name="Guillou S."/>
            <person name="Cros-Aarteil S."/>
            <person name="Calhoun S."/>
            <person name="Haridas S."/>
            <person name="Kuo A."/>
            <person name="Mondo S."/>
            <person name="Pangilinan J."/>
            <person name="Riley R."/>
            <person name="LaButti K."/>
            <person name="Andreopoulos B."/>
            <person name="Lipzen A."/>
            <person name="Chen C."/>
            <person name="Yan M."/>
            <person name="Daum C."/>
            <person name="Ng V."/>
            <person name="Clum A."/>
            <person name="Steindorff A."/>
            <person name="Ohm R.A."/>
            <person name="Martin F."/>
            <person name="Silar P."/>
            <person name="Natvig D.O."/>
            <person name="Lalanne C."/>
            <person name="Gautier V."/>
            <person name="Ament-Velasquez S.L."/>
            <person name="Kruys A."/>
            <person name="Hutchinson M.I."/>
            <person name="Powell A.J."/>
            <person name="Barry K."/>
            <person name="Miller A.N."/>
            <person name="Grigoriev I.V."/>
            <person name="Debuchy R."/>
            <person name="Gladieux P."/>
            <person name="Hiltunen Thoren M."/>
            <person name="Johannesson H."/>
        </authorList>
    </citation>
    <scope>NUCLEOTIDE SEQUENCE</scope>
    <source>
        <strain evidence="1">CBS 731.68</strain>
    </source>
</reference>
<proteinExistence type="predicted"/>
<dbReference type="SMART" id="SM00205">
    <property type="entry name" value="THN"/>
    <property type="match status" value="1"/>
</dbReference>
<protein>
    <submittedName>
        <fullName evidence="1">Osmotin, thaumatin-like protein</fullName>
    </submittedName>
</protein>
<dbReference type="Pfam" id="PF00314">
    <property type="entry name" value="Thaumatin"/>
    <property type="match status" value="1"/>
</dbReference>
<evidence type="ECO:0000313" key="1">
    <source>
        <dbReference type="EMBL" id="KAK4125228.1"/>
    </source>
</evidence>
<dbReference type="InterPro" id="IPR001938">
    <property type="entry name" value="Thaumatin"/>
</dbReference>
<comment type="caution">
    <text evidence="1">The sequence shown here is derived from an EMBL/GenBank/DDBJ whole genome shotgun (WGS) entry which is preliminary data.</text>
</comment>
<dbReference type="AlphaFoldDB" id="A0AAN6Z5D4"/>
<gene>
    <name evidence="1" type="ORF">N657DRAFT_594255</name>
</gene>
<organism evidence="1 2">
    <name type="scientific">Parathielavia appendiculata</name>
    <dbReference type="NCBI Taxonomy" id="2587402"/>
    <lineage>
        <taxon>Eukaryota</taxon>
        <taxon>Fungi</taxon>
        <taxon>Dikarya</taxon>
        <taxon>Ascomycota</taxon>
        <taxon>Pezizomycotina</taxon>
        <taxon>Sordariomycetes</taxon>
        <taxon>Sordariomycetidae</taxon>
        <taxon>Sordariales</taxon>
        <taxon>Chaetomiaceae</taxon>
        <taxon>Parathielavia</taxon>
    </lineage>
</organism>
<dbReference type="PRINTS" id="PR00347">
    <property type="entry name" value="THAUMATIN"/>
</dbReference>
<dbReference type="GeneID" id="87826723"/>
<accession>A0AAN6Z5D4</accession>
<evidence type="ECO:0000313" key="2">
    <source>
        <dbReference type="Proteomes" id="UP001302602"/>
    </source>
</evidence>
<dbReference type="Gene3D" id="2.60.110.10">
    <property type="entry name" value="Thaumatin"/>
    <property type="match status" value="1"/>
</dbReference>
<dbReference type="Proteomes" id="UP001302602">
    <property type="component" value="Unassembled WGS sequence"/>
</dbReference>
<dbReference type="EMBL" id="MU853226">
    <property type="protein sequence ID" value="KAK4125228.1"/>
    <property type="molecule type" value="Genomic_DNA"/>
</dbReference>
<dbReference type="InterPro" id="IPR037176">
    <property type="entry name" value="Osmotin/thaumatin-like_sf"/>
</dbReference>
<keyword evidence="2" id="KW-1185">Reference proteome</keyword>